<feature type="transmembrane region" description="Helical" evidence="2">
    <location>
        <begin position="365"/>
        <end position="392"/>
    </location>
</feature>
<dbReference type="Gene3D" id="1.20.210.10">
    <property type="entry name" value="Cytochrome c oxidase-like, subunit I domain"/>
    <property type="match status" value="1"/>
</dbReference>
<keyword evidence="2" id="KW-1133">Transmembrane helix</keyword>
<evidence type="ECO:0000313" key="4">
    <source>
        <dbReference type="EMBL" id="MDU0340208.1"/>
    </source>
</evidence>
<feature type="transmembrane region" description="Helical" evidence="2">
    <location>
        <begin position="412"/>
        <end position="436"/>
    </location>
</feature>
<feature type="domain" description="Cytochrome oxidase subunit I profile" evidence="3">
    <location>
        <begin position="1"/>
        <end position="454"/>
    </location>
</feature>
<accession>A0ABU3S600</accession>
<dbReference type="PANTHER" id="PTHR10422:SF43">
    <property type="entry name" value="NITRIC OXIDE REDUCTASE SUBUNIT B"/>
    <property type="match status" value="1"/>
</dbReference>
<dbReference type="Pfam" id="PF00115">
    <property type="entry name" value="COX1"/>
    <property type="match status" value="1"/>
</dbReference>
<organism evidence="4 5">
    <name type="scientific">Bosea rubneri</name>
    <dbReference type="NCBI Taxonomy" id="3075434"/>
    <lineage>
        <taxon>Bacteria</taxon>
        <taxon>Pseudomonadati</taxon>
        <taxon>Pseudomonadota</taxon>
        <taxon>Alphaproteobacteria</taxon>
        <taxon>Hyphomicrobiales</taxon>
        <taxon>Boseaceae</taxon>
        <taxon>Bosea</taxon>
    </lineage>
</organism>
<keyword evidence="1" id="KW-0249">Electron transport</keyword>
<evidence type="ECO:0000259" key="3">
    <source>
        <dbReference type="PROSITE" id="PS50855"/>
    </source>
</evidence>
<feature type="transmembrane region" description="Helical" evidence="2">
    <location>
        <begin position="92"/>
        <end position="114"/>
    </location>
</feature>
<dbReference type="InterPro" id="IPR000883">
    <property type="entry name" value="Cyt_C_Oxase_1"/>
</dbReference>
<keyword evidence="5" id="KW-1185">Reference proteome</keyword>
<protein>
    <submittedName>
        <fullName evidence="4">Cbb3-type cytochrome c oxidase subunit I</fullName>
    </submittedName>
</protein>
<feature type="transmembrane region" description="Helical" evidence="2">
    <location>
        <begin position="187"/>
        <end position="212"/>
    </location>
</feature>
<keyword evidence="2" id="KW-0812">Transmembrane</keyword>
<evidence type="ECO:0000256" key="1">
    <source>
        <dbReference type="ARBA" id="ARBA00022660"/>
    </source>
</evidence>
<dbReference type="Proteomes" id="UP001254257">
    <property type="component" value="Unassembled WGS sequence"/>
</dbReference>
<dbReference type="EMBL" id="JAWDID010000011">
    <property type="protein sequence ID" value="MDU0340208.1"/>
    <property type="molecule type" value="Genomic_DNA"/>
</dbReference>
<dbReference type="InterPro" id="IPR036927">
    <property type="entry name" value="Cyt_c_oxase-like_su1_sf"/>
</dbReference>
<evidence type="ECO:0000256" key="2">
    <source>
        <dbReference type="SAM" id="Phobius"/>
    </source>
</evidence>
<sequence length="454" mass="51272">MSGYNTTRYKTQSVAMLYFYGALALFVAQVAFGTLAGLIYVLPNTLSELLPFSIVRMIHTNALVVWLLLGFMGATYYLLPEEAQTELYSTKLAVIQFWLFFIAAAVAVVGYLFRIHEGREFLEQPFAIKVGIVVVVLIFLFNITMTSLKGRKTTVTNILLFGLWGLAIFFLFAFYNPINLALDKMYWWYVIHLWVEGVWELIMASVLAFLMIKLNGVDREVVEKWLYVIVGLALFSGILGTGHHYYWIGAPGYWQWIGSLFSTLEVAPFFTMVMFTVHMTWKAGRNHPNRAALLWSIGCSVMAFIGAGIWGFLNTLSFTNYYTHGTQLTAAHGHLAFFGAYVMLNLAVMAYAIPELKNRAPYNQWLSIVSFWLMVPAMMVMTFALTFAGVVQTHLQRVLGQSFMEVQDQLGLFYWVRLGSGVVVVIAVLMFAWAVLVPGREREPQALGLAQPAE</sequence>
<proteinExistence type="predicted"/>
<gene>
    <name evidence="4" type="ORF">RKE40_09965</name>
</gene>
<feature type="transmembrane region" description="Helical" evidence="2">
    <location>
        <begin position="17"/>
        <end position="42"/>
    </location>
</feature>
<dbReference type="PROSITE" id="PS50855">
    <property type="entry name" value="COX1"/>
    <property type="match status" value="1"/>
</dbReference>
<keyword evidence="2" id="KW-0472">Membrane</keyword>
<feature type="transmembrane region" description="Helical" evidence="2">
    <location>
        <begin position="293"/>
        <end position="313"/>
    </location>
</feature>
<feature type="transmembrane region" description="Helical" evidence="2">
    <location>
        <begin position="333"/>
        <end position="353"/>
    </location>
</feature>
<reference evidence="4 5" key="1">
    <citation type="submission" date="2023-09" db="EMBL/GenBank/DDBJ databases">
        <title>Whole genome shotgun sequencing (WGS) of Bosea sp. ZW T0_25, isolated from stored onions (Allium cepa).</title>
        <authorList>
            <person name="Stoll D.A."/>
            <person name="Huch M."/>
        </authorList>
    </citation>
    <scope>NUCLEOTIDE SEQUENCE [LARGE SCALE GENOMIC DNA]</scope>
    <source>
        <strain evidence="4 5">ZW T0_25</strain>
    </source>
</reference>
<evidence type="ECO:0000313" key="5">
    <source>
        <dbReference type="Proteomes" id="UP001254257"/>
    </source>
</evidence>
<feature type="transmembrane region" description="Helical" evidence="2">
    <location>
        <begin position="155"/>
        <end position="175"/>
    </location>
</feature>
<keyword evidence="1" id="KW-0813">Transport</keyword>
<feature type="transmembrane region" description="Helical" evidence="2">
    <location>
        <begin position="224"/>
        <end position="247"/>
    </location>
</feature>
<feature type="transmembrane region" description="Helical" evidence="2">
    <location>
        <begin position="126"/>
        <end position="143"/>
    </location>
</feature>
<comment type="caution">
    <text evidence="4">The sequence shown here is derived from an EMBL/GenBank/DDBJ whole genome shotgun (WGS) entry which is preliminary data.</text>
</comment>
<dbReference type="RefSeq" id="WP_316018080.1">
    <property type="nucleotide sequence ID" value="NZ_JAWDID010000011.1"/>
</dbReference>
<keyword evidence="1" id="KW-0679">Respiratory chain</keyword>
<dbReference type="SUPFAM" id="SSF81442">
    <property type="entry name" value="Cytochrome c oxidase subunit I-like"/>
    <property type="match status" value="1"/>
</dbReference>
<dbReference type="InterPro" id="IPR023616">
    <property type="entry name" value="Cyt_c_oxase-like_su1_dom"/>
</dbReference>
<dbReference type="PANTHER" id="PTHR10422">
    <property type="entry name" value="CYTOCHROME C OXIDASE SUBUNIT 1"/>
    <property type="match status" value="1"/>
</dbReference>
<feature type="transmembrane region" description="Helical" evidence="2">
    <location>
        <begin position="62"/>
        <end position="80"/>
    </location>
</feature>
<feature type="transmembrane region" description="Helical" evidence="2">
    <location>
        <begin position="253"/>
        <end position="281"/>
    </location>
</feature>
<name>A0ABU3S600_9HYPH</name>